<feature type="domain" description="Beta-lactamase-related" evidence="1">
    <location>
        <begin position="43"/>
        <end position="364"/>
    </location>
</feature>
<name>A0ABZ1QBB4_9ACTN</name>
<dbReference type="GeneID" id="95497252"/>
<gene>
    <name evidence="2" type="ORF">OHA91_14420</name>
</gene>
<keyword evidence="3" id="KW-1185">Reference proteome</keyword>
<evidence type="ECO:0000259" key="1">
    <source>
        <dbReference type="Pfam" id="PF00144"/>
    </source>
</evidence>
<dbReference type="PANTHER" id="PTHR43319:SF3">
    <property type="entry name" value="BETA-LACTAMASE-RELATED DOMAIN-CONTAINING PROTEIN"/>
    <property type="match status" value="1"/>
</dbReference>
<dbReference type="InterPro" id="IPR012338">
    <property type="entry name" value="Beta-lactam/transpept-like"/>
</dbReference>
<organism evidence="2 3">
    <name type="scientific">Streptomyces erythrochromogenes</name>
    <dbReference type="NCBI Taxonomy" id="285574"/>
    <lineage>
        <taxon>Bacteria</taxon>
        <taxon>Bacillati</taxon>
        <taxon>Actinomycetota</taxon>
        <taxon>Actinomycetes</taxon>
        <taxon>Kitasatosporales</taxon>
        <taxon>Streptomycetaceae</taxon>
        <taxon>Streptomyces</taxon>
    </lineage>
</organism>
<sequence>MGGNQNAGTGAGAGARAGVGVNGTVAAGWERVREEFEAFAAAEPHSPEAQLAVHHQGRRVVDLWAGEDTDGDTLSGVFSITKGAAHLVVALLVQDGTLELDRAVSAYWPEFTGDGKERLTLRQLISHQSGLINVDGGFDYEEIADDALIAARLAGQKPYWEPGTAYGYHAFVIGALTGEVVRRATGRSIQELYEERVRAPYGLDLYMGLPASEEGRWKPVLEMLPTPEQAAAQAADGPVPELLAVAFNWHREPPMDLVAHANHPRTRELGPASAGGIGSARGVAGLYAAAISQVGARAALLKPETAAEVARLHTPGQEVLTGETDHFGLGFERQPAVGPQAFGHCGAAGAQGFADPVTGIAYGYTRRRYGFPGGLAPENGRLTAAVLEVARGL</sequence>
<evidence type="ECO:0000313" key="3">
    <source>
        <dbReference type="Proteomes" id="UP001432312"/>
    </source>
</evidence>
<dbReference type="PANTHER" id="PTHR43319">
    <property type="entry name" value="BETA-LACTAMASE-RELATED"/>
    <property type="match status" value="1"/>
</dbReference>
<dbReference type="Proteomes" id="UP001432312">
    <property type="component" value="Chromosome"/>
</dbReference>
<proteinExistence type="predicted"/>
<dbReference type="Gene3D" id="3.40.710.10">
    <property type="entry name" value="DD-peptidase/beta-lactamase superfamily"/>
    <property type="match status" value="1"/>
</dbReference>
<accession>A0ABZ1QBB4</accession>
<reference evidence="2" key="1">
    <citation type="submission" date="2022-10" db="EMBL/GenBank/DDBJ databases">
        <title>The complete genomes of actinobacterial strains from the NBC collection.</title>
        <authorList>
            <person name="Joergensen T.S."/>
            <person name="Alvarez Arevalo M."/>
            <person name="Sterndorff E.B."/>
            <person name="Faurdal D."/>
            <person name="Vuksanovic O."/>
            <person name="Mourched A.-S."/>
            <person name="Charusanti P."/>
            <person name="Shaw S."/>
            <person name="Blin K."/>
            <person name="Weber T."/>
        </authorList>
    </citation>
    <scope>NUCLEOTIDE SEQUENCE</scope>
    <source>
        <strain evidence="2">NBC_00303</strain>
    </source>
</reference>
<dbReference type="EMBL" id="CP108036">
    <property type="protein sequence ID" value="WUN79592.1"/>
    <property type="molecule type" value="Genomic_DNA"/>
</dbReference>
<dbReference type="RefSeq" id="WP_051893316.1">
    <property type="nucleotide sequence ID" value="NZ_CP108036.1"/>
</dbReference>
<dbReference type="Pfam" id="PF00144">
    <property type="entry name" value="Beta-lactamase"/>
    <property type="match status" value="1"/>
</dbReference>
<protein>
    <submittedName>
        <fullName evidence="2">Beta-lactamase family protein</fullName>
    </submittedName>
</protein>
<dbReference type="InterPro" id="IPR001466">
    <property type="entry name" value="Beta-lactam-related"/>
</dbReference>
<dbReference type="SUPFAM" id="SSF56601">
    <property type="entry name" value="beta-lactamase/transpeptidase-like"/>
    <property type="match status" value="1"/>
</dbReference>
<evidence type="ECO:0000313" key="2">
    <source>
        <dbReference type="EMBL" id="WUN79592.1"/>
    </source>
</evidence>
<dbReference type="InterPro" id="IPR052907">
    <property type="entry name" value="Beta-lactamase/esterase"/>
</dbReference>